<dbReference type="InterPro" id="IPR001466">
    <property type="entry name" value="Beta-lactam-related"/>
</dbReference>
<dbReference type="AlphaFoldDB" id="A0A2U2HIJ4"/>
<reference evidence="2 3" key="1">
    <citation type="submission" date="2018-04" db="EMBL/GenBank/DDBJ databases">
        <title>Massilia violaceinigra sp. nov., a novel purple-pigmented bacterium isolated from Tianshan glacier, Xinjiang, China.</title>
        <authorList>
            <person name="Wang H."/>
        </authorList>
    </citation>
    <scope>NUCLEOTIDE SEQUENCE [LARGE SCALE GENOMIC DNA]</scope>
    <source>
        <strain evidence="2 3">B448-2</strain>
    </source>
</reference>
<dbReference type="OrthoDB" id="9801061at2"/>
<gene>
    <name evidence="2" type="ORF">C7C56_016615</name>
</gene>
<sequence length="262" mass="29200">MPAPISTKEKNTVIPANIGSTIKFTGGISLLNLFESKDKTINPRGYTVEQWLAQPIHPYFPALWQQKMDPSIKKITFRHLLQHRSGFRSLGKEDLGADQQKRMFDYLAAGIEGADFDQRKYANANFSLVTYLVPMIAHPDFLARVNQEASDKKWRAEGIEIHKRVADAWEAHMHGNIYGRITPAIKPSCNPTVEYAKIKQAWAPDYASAGDAGNGVTHDSRVINGYCQAQGGWYIESRELAAFVANFSAAKTLVSGATRDLM</sequence>
<keyword evidence="3" id="KW-1185">Reference proteome</keyword>
<comment type="caution">
    <text evidence="2">The sequence shown here is derived from an EMBL/GenBank/DDBJ whole genome shotgun (WGS) entry which is preliminary data.</text>
</comment>
<dbReference type="SUPFAM" id="SSF56601">
    <property type="entry name" value="beta-lactamase/transpeptidase-like"/>
    <property type="match status" value="1"/>
</dbReference>
<dbReference type="Proteomes" id="UP000241421">
    <property type="component" value="Unassembled WGS sequence"/>
</dbReference>
<evidence type="ECO:0000259" key="1">
    <source>
        <dbReference type="Pfam" id="PF00144"/>
    </source>
</evidence>
<feature type="domain" description="Beta-lactamase-related" evidence="1">
    <location>
        <begin position="52"/>
        <end position="247"/>
    </location>
</feature>
<dbReference type="InterPro" id="IPR012338">
    <property type="entry name" value="Beta-lactam/transpept-like"/>
</dbReference>
<evidence type="ECO:0000313" key="2">
    <source>
        <dbReference type="EMBL" id="PWF46137.1"/>
    </source>
</evidence>
<dbReference type="Gene3D" id="3.40.710.10">
    <property type="entry name" value="DD-peptidase/beta-lactamase superfamily"/>
    <property type="match status" value="1"/>
</dbReference>
<protein>
    <recommendedName>
        <fullName evidence="1">Beta-lactamase-related domain-containing protein</fullName>
    </recommendedName>
</protein>
<proteinExistence type="predicted"/>
<dbReference type="EMBL" id="PXWF02000245">
    <property type="protein sequence ID" value="PWF46137.1"/>
    <property type="molecule type" value="Genomic_DNA"/>
</dbReference>
<evidence type="ECO:0000313" key="3">
    <source>
        <dbReference type="Proteomes" id="UP000241421"/>
    </source>
</evidence>
<dbReference type="Pfam" id="PF00144">
    <property type="entry name" value="Beta-lactamase"/>
    <property type="match status" value="1"/>
</dbReference>
<accession>A0A2U2HIJ4</accession>
<organism evidence="2 3">
    <name type="scientific">Massilia glaciei</name>
    <dbReference type="NCBI Taxonomy" id="1524097"/>
    <lineage>
        <taxon>Bacteria</taxon>
        <taxon>Pseudomonadati</taxon>
        <taxon>Pseudomonadota</taxon>
        <taxon>Betaproteobacteria</taxon>
        <taxon>Burkholderiales</taxon>
        <taxon>Oxalobacteraceae</taxon>
        <taxon>Telluria group</taxon>
        <taxon>Massilia</taxon>
    </lineage>
</organism>
<name>A0A2U2HIJ4_9BURK</name>